<protein>
    <submittedName>
        <fullName evidence="2">DinB superfamily protein</fullName>
    </submittedName>
</protein>
<keyword evidence="3" id="KW-1185">Reference proteome</keyword>
<dbReference type="AlphaFoldDB" id="A0A517NVQ4"/>
<feature type="domain" description="DinB-like" evidence="1">
    <location>
        <begin position="29"/>
        <end position="146"/>
    </location>
</feature>
<sequence>MQPSALIEQYASGSNLLADALRDGEGIDIDAHPVPQAWSIREVVCHLADAEIIYADRIKRVLAEDNPTFFEADPNDFIPALHTAARPLDAELQLIAAVRTHMLPILRSLSLDDFQRYGQHSLAGQMSLETLLQRITDHIPHHLKFIRAKIDAS</sequence>
<dbReference type="Gene3D" id="1.20.120.450">
    <property type="entry name" value="dinb family like domain"/>
    <property type="match status" value="1"/>
</dbReference>
<dbReference type="Pfam" id="PF12867">
    <property type="entry name" value="DinB_2"/>
    <property type="match status" value="1"/>
</dbReference>
<dbReference type="OrthoDB" id="9793216at2"/>
<evidence type="ECO:0000313" key="2">
    <source>
        <dbReference type="EMBL" id="QDT11205.1"/>
    </source>
</evidence>
<gene>
    <name evidence="2" type="ORF">K239x_31990</name>
</gene>
<name>A0A517NVQ4_9BACT</name>
<dbReference type="Proteomes" id="UP000319817">
    <property type="component" value="Chromosome"/>
</dbReference>
<evidence type="ECO:0000259" key="1">
    <source>
        <dbReference type="Pfam" id="PF12867"/>
    </source>
</evidence>
<dbReference type="InterPro" id="IPR024775">
    <property type="entry name" value="DinB-like"/>
</dbReference>
<dbReference type="EMBL" id="CP036526">
    <property type="protein sequence ID" value="QDT11205.1"/>
    <property type="molecule type" value="Genomic_DNA"/>
</dbReference>
<dbReference type="InterPro" id="IPR034660">
    <property type="entry name" value="DinB/YfiT-like"/>
</dbReference>
<dbReference type="RefSeq" id="WP_145419068.1">
    <property type="nucleotide sequence ID" value="NZ_CP036526.1"/>
</dbReference>
<reference evidence="2 3" key="1">
    <citation type="submission" date="2019-02" db="EMBL/GenBank/DDBJ databases">
        <title>Deep-cultivation of Planctomycetes and their phenomic and genomic characterization uncovers novel biology.</title>
        <authorList>
            <person name="Wiegand S."/>
            <person name="Jogler M."/>
            <person name="Boedeker C."/>
            <person name="Pinto D."/>
            <person name="Vollmers J."/>
            <person name="Rivas-Marin E."/>
            <person name="Kohn T."/>
            <person name="Peeters S.H."/>
            <person name="Heuer A."/>
            <person name="Rast P."/>
            <person name="Oberbeckmann S."/>
            <person name="Bunk B."/>
            <person name="Jeske O."/>
            <person name="Meyerdierks A."/>
            <person name="Storesund J.E."/>
            <person name="Kallscheuer N."/>
            <person name="Luecker S."/>
            <person name="Lage O.M."/>
            <person name="Pohl T."/>
            <person name="Merkel B.J."/>
            <person name="Hornburger P."/>
            <person name="Mueller R.-W."/>
            <person name="Bruemmer F."/>
            <person name="Labrenz M."/>
            <person name="Spormann A.M."/>
            <person name="Op den Camp H."/>
            <person name="Overmann J."/>
            <person name="Amann R."/>
            <person name="Jetten M.S.M."/>
            <person name="Mascher T."/>
            <person name="Medema M.H."/>
            <person name="Devos D.P."/>
            <person name="Kaster A.-K."/>
            <person name="Ovreas L."/>
            <person name="Rohde M."/>
            <person name="Galperin M.Y."/>
            <person name="Jogler C."/>
        </authorList>
    </citation>
    <scope>NUCLEOTIDE SEQUENCE [LARGE SCALE GENOMIC DNA]</scope>
    <source>
        <strain evidence="2 3">K23_9</strain>
    </source>
</reference>
<evidence type="ECO:0000313" key="3">
    <source>
        <dbReference type="Proteomes" id="UP000319817"/>
    </source>
</evidence>
<proteinExistence type="predicted"/>
<dbReference type="SUPFAM" id="SSF109854">
    <property type="entry name" value="DinB/YfiT-like putative metalloenzymes"/>
    <property type="match status" value="1"/>
</dbReference>
<organism evidence="2 3">
    <name type="scientific">Stieleria marina</name>
    <dbReference type="NCBI Taxonomy" id="1930275"/>
    <lineage>
        <taxon>Bacteria</taxon>
        <taxon>Pseudomonadati</taxon>
        <taxon>Planctomycetota</taxon>
        <taxon>Planctomycetia</taxon>
        <taxon>Pirellulales</taxon>
        <taxon>Pirellulaceae</taxon>
        <taxon>Stieleria</taxon>
    </lineage>
</organism>
<accession>A0A517NVQ4</accession>